<dbReference type="GO" id="GO:0005524">
    <property type="term" value="F:ATP binding"/>
    <property type="evidence" value="ECO:0007669"/>
    <property type="project" value="UniProtKB-UniRule"/>
</dbReference>
<evidence type="ECO:0000256" key="5">
    <source>
        <dbReference type="ARBA" id="ARBA00022840"/>
    </source>
</evidence>
<evidence type="ECO:0000256" key="2">
    <source>
        <dbReference type="ARBA" id="ARBA00022679"/>
    </source>
</evidence>
<dbReference type="GO" id="GO:0004707">
    <property type="term" value="F:MAP kinase activity"/>
    <property type="evidence" value="ECO:0007669"/>
    <property type="project" value="UniProtKB-EC"/>
</dbReference>
<dbReference type="Pfam" id="PF00069">
    <property type="entry name" value="Pkinase"/>
    <property type="match status" value="1"/>
</dbReference>
<dbReference type="InterPro" id="IPR050538">
    <property type="entry name" value="MAP_kinase_kinase_kinase"/>
</dbReference>
<dbReference type="PROSITE" id="PS00108">
    <property type="entry name" value="PROTEIN_KINASE_ST"/>
    <property type="match status" value="1"/>
</dbReference>
<accession>A0A6A6HRN2</accession>
<dbReference type="GeneID" id="54578680"/>
<dbReference type="PANTHER" id="PTHR48016">
    <property type="entry name" value="MAP KINASE KINASE KINASE SSK2-RELATED-RELATED"/>
    <property type="match status" value="1"/>
</dbReference>
<feature type="domain" description="Protein kinase" evidence="10">
    <location>
        <begin position="214"/>
        <end position="467"/>
    </location>
</feature>
<dbReference type="InterPro" id="IPR011009">
    <property type="entry name" value="Kinase-like_dom_sf"/>
</dbReference>
<evidence type="ECO:0000256" key="3">
    <source>
        <dbReference type="ARBA" id="ARBA00022741"/>
    </source>
</evidence>
<dbReference type="SUPFAM" id="SSF56112">
    <property type="entry name" value="Protein kinase-like (PK-like)"/>
    <property type="match status" value="1"/>
</dbReference>
<dbReference type="InterPro" id="IPR000719">
    <property type="entry name" value="Prot_kinase_dom"/>
</dbReference>
<keyword evidence="12" id="KW-1185">Reference proteome</keyword>
<dbReference type="OrthoDB" id="4062651at2759"/>
<protein>
    <recommendedName>
        <fullName evidence="1">mitogen-activated protein kinase</fullName>
        <ecNumber evidence="1">2.7.11.24</ecNumber>
    </recommendedName>
</protein>
<name>A0A6A6HRN2_9PLEO</name>
<evidence type="ECO:0000256" key="4">
    <source>
        <dbReference type="ARBA" id="ARBA00022777"/>
    </source>
</evidence>
<dbReference type="RefSeq" id="XP_033675533.1">
    <property type="nucleotide sequence ID" value="XM_033825350.1"/>
</dbReference>
<reference evidence="11" key="1">
    <citation type="journal article" date="2020" name="Stud. Mycol.">
        <title>101 Dothideomycetes genomes: a test case for predicting lifestyles and emergence of pathogens.</title>
        <authorList>
            <person name="Haridas S."/>
            <person name="Albert R."/>
            <person name="Binder M."/>
            <person name="Bloem J."/>
            <person name="Labutti K."/>
            <person name="Salamov A."/>
            <person name="Andreopoulos B."/>
            <person name="Baker S."/>
            <person name="Barry K."/>
            <person name="Bills G."/>
            <person name="Bluhm B."/>
            <person name="Cannon C."/>
            <person name="Castanera R."/>
            <person name="Culley D."/>
            <person name="Daum C."/>
            <person name="Ezra D."/>
            <person name="Gonzalez J."/>
            <person name="Henrissat B."/>
            <person name="Kuo A."/>
            <person name="Liang C."/>
            <person name="Lipzen A."/>
            <person name="Lutzoni F."/>
            <person name="Magnuson J."/>
            <person name="Mondo S."/>
            <person name="Nolan M."/>
            <person name="Ohm R."/>
            <person name="Pangilinan J."/>
            <person name="Park H.-J."/>
            <person name="Ramirez L."/>
            <person name="Alfaro M."/>
            <person name="Sun H."/>
            <person name="Tritt A."/>
            <person name="Yoshinaga Y."/>
            <person name="Zwiers L.-H."/>
            <person name="Turgeon B."/>
            <person name="Goodwin S."/>
            <person name="Spatafora J."/>
            <person name="Crous P."/>
            <person name="Grigoriev I."/>
        </authorList>
    </citation>
    <scope>NUCLEOTIDE SEQUENCE</scope>
    <source>
        <strain evidence="11">CBS 122368</strain>
    </source>
</reference>
<keyword evidence="5 8" id="KW-0067">ATP-binding</keyword>
<feature type="binding site" evidence="8">
    <location>
        <position position="243"/>
    </location>
    <ligand>
        <name>ATP</name>
        <dbReference type="ChEBI" id="CHEBI:30616"/>
    </ligand>
</feature>
<keyword evidence="2" id="KW-0808">Transferase</keyword>
<feature type="region of interest" description="Disordered" evidence="9">
    <location>
        <begin position="482"/>
        <end position="592"/>
    </location>
</feature>
<proteinExistence type="predicted"/>
<dbReference type="PROSITE" id="PS00107">
    <property type="entry name" value="PROTEIN_KINASE_ATP"/>
    <property type="match status" value="1"/>
</dbReference>
<evidence type="ECO:0000256" key="8">
    <source>
        <dbReference type="PROSITE-ProRule" id="PRU10141"/>
    </source>
</evidence>
<evidence type="ECO:0000256" key="7">
    <source>
        <dbReference type="ARBA" id="ARBA00048130"/>
    </source>
</evidence>
<evidence type="ECO:0000313" key="12">
    <source>
        <dbReference type="Proteomes" id="UP000800094"/>
    </source>
</evidence>
<feature type="compositionally biased region" description="Basic and acidic residues" evidence="9">
    <location>
        <begin position="501"/>
        <end position="515"/>
    </location>
</feature>
<evidence type="ECO:0000259" key="10">
    <source>
        <dbReference type="PROSITE" id="PS50011"/>
    </source>
</evidence>
<sequence>MHPKTLFHLVPTNQVAHDALLYPDNRRFVSSSDRGLGLEVGYHVPSLPRGHVITRLGRDADLILRESTPKLPMSTIHVAFEINPATRLILLSVRSKRVSSVSFSIHSSCDNTQSSGEVVAGKEITGDGVIIYGQNYSVSIASYSFDLIWRTFSPNSVNNIRCLKTLAFEDYQASVQLLQHLRSRDRPTENDNSEAQSWHVTRLNTAHPVFRDVRQLRVDIGSGAFGTVYRAVDQTSGHAFAIKVVDLESHGNEDAARALLHREIKIMQRLKHEHIIEYLGHQLFHTSHPEIFMPLRTGSLASLAKSQPPSYNADQFCLGFTEQILSALDYLASEALIHRDVKPHNILYSCLSDGRYLFQLADFGLAHYQSLAKTSCGTPYYQAPELYPRASGVNAAQSSKIDIWSLFATIAAVHSRFKEFPPATDNYGRVLNVLKAKAAQSSMLEPMARLHPDRRASAAQMLVYLFEGRGLTTALWKIPPIEPNTEDVPQINPAPGVQPTRNDRDKAPRPAREAARPLIVYKPRRRAPPPKQSGNHAQPAAPQFSPIRAHRDGVVKHRVQPSTASARTNAHARLPPGRKPPPETEFRTGAGL</sequence>
<dbReference type="InterPro" id="IPR017441">
    <property type="entry name" value="Protein_kinase_ATP_BS"/>
</dbReference>
<dbReference type="PROSITE" id="PS50011">
    <property type="entry name" value="PROTEIN_KINASE_DOM"/>
    <property type="match status" value="1"/>
</dbReference>
<dbReference type="AlphaFoldDB" id="A0A6A6HRN2"/>
<dbReference type="EC" id="2.7.11.24" evidence="1"/>
<keyword evidence="4 11" id="KW-0418">Kinase</keyword>
<evidence type="ECO:0000256" key="9">
    <source>
        <dbReference type="SAM" id="MobiDB-lite"/>
    </source>
</evidence>
<evidence type="ECO:0000256" key="1">
    <source>
        <dbReference type="ARBA" id="ARBA00012411"/>
    </source>
</evidence>
<dbReference type="EMBL" id="ML987217">
    <property type="protein sequence ID" value="KAF2240529.1"/>
    <property type="molecule type" value="Genomic_DNA"/>
</dbReference>
<dbReference type="SMART" id="SM00220">
    <property type="entry name" value="S_TKc"/>
    <property type="match status" value="1"/>
</dbReference>
<evidence type="ECO:0000313" key="11">
    <source>
        <dbReference type="EMBL" id="KAF2240529.1"/>
    </source>
</evidence>
<dbReference type="PANTHER" id="PTHR48016:SF56">
    <property type="entry name" value="MAPKK KINASE"/>
    <property type="match status" value="1"/>
</dbReference>
<dbReference type="Proteomes" id="UP000800094">
    <property type="component" value="Unassembled WGS sequence"/>
</dbReference>
<dbReference type="Gene3D" id="1.10.510.10">
    <property type="entry name" value="Transferase(Phosphotransferase) domain 1"/>
    <property type="match status" value="1"/>
</dbReference>
<comment type="catalytic activity">
    <reaction evidence="6">
        <text>L-threonyl-[protein] + ATP = O-phospho-L-threonyl-[protein] + ADP + H(+)</text>
        <dbReference type="Rhea" id="RHEA:46608"/>
        <dbReference type="Rhea" id="RHEA-COMP:11060"/>
        <dbReference type="Rhea" id="RHEA-COMP:11605"/>
        <dbReference type="ChEBI" id="CHEBI:15378"/>
        <dbReference type="ChEBI" id="CHEBI:30013"/>
        <dbReference type="ChEBI" id="CHEBI:30616"/>
        <dbReference type="ChEBI" id="CHEBI:61977"/>
        <dbReference type="ChEBI" id="CHEBI:456216"/>
        <dbReference type="EC" id="2.7.11.24"/>
    </reaction>
    <physiologicalReaction direction="left-to-right" evidence="6">
        <dbReference type="Rhea" id="RHEA:46609"/>
    </physiologicalReaction>
</comment>
<organism evidence="11 12">
    <name type="scientific">Trematosphaeria pertusa</name>
    <dbReference type="NCBI Taxonomy" id="390896"/>
    <lineage>
        <taxon>Eukaryota</taxon>
        <taxon>Fungi</taxon>
        <taxon>Dikarya</taxon>
        <taxon>Ascomycota</taxon>
        <taxon>Pezizomycotina</taxon>
        <taxon>Dothideomycetes</taxon>
        <taxon>Pleosporomycetidae</taxon>
        <taxon>Pleosporales</taxon>
        <taxon>Massarineae</taxon>
        <taxon>Trematosphaeriaceae</taxon>
        <taxon>Trematosphaeria</taxon>
    </lineage>
</organism>
<gene>
    <name evidence="11" type="ORF">BU26DRAFT_470599</name>
</gene>
<evidence type="ECO:0000256" key="6">
    <source>
        <dbReference type="ARBA" id="ARBA00047919"/>
    </source>
</evidence>
<keyword evidence="3 8" id="KW-0547">Nucleotide-binding</keyword>
<dbReference type="InterPro" id="IPR008271">
    <property type="entry name" value="Ser/Thr_kinase_AS"/>
</dbReference>
<comment type="catalytic activity">
    <reaction evidence="7">
        <text>L-seryl-[protein] + ATP = O-phospho-L-seryl-[protein] + ADP + H(+)</text>
        <dbReference type="Rhea" id="RHEA:17989"/>
        <dbReference type="Rhea" id="RHEA-COMP:9863"/>
        <dbReference type="Rhea" id="RHEA-COMP:11604"/>
        <dbReference type="ChEBI" id="CHEBI:15378"/>
        <dbReference type="ChEBI" id="CHEBI:29999"/>
        <dbReference type="ChEBI" id="CHEBI:30616"/>
        <dbReference type="ChEBI" id="CHEBI:83421"/>
        <dbReference type="ChEBI" id="CHEBI:456216"/>
        <dbReference type="EC" id="2.7.11.24"/>
    </reaction>
    <physiologicalReaction direction="left-to-right" evidence="7">
        <dbReference type="Rhea" id="RHEA:17990"/>
    </physiologicalReaction>
</comment>